<dbReference type="InterPro" id="IPR050791">
    <property type="entry name" value="Aldo-Keto_reductase"/>
</dbReference>
<dbReference type="SUPFAM" id="SSF51430">
    <property type="entry name" value="NAD(P)-linked oxidoreductase"/>
    <property type="match status" value="1"/>
</dbReference>
<feature type="domain" description="NADP-dependent oxidoreductase" evidence="2">
    <location>
        <begin position="18"/>
        <end position="185"/>
    </location>
</feature>
<evidence type="ECO:0000259" key="2">
    <source>
        <dbReference type="Pfam" id="PF00248"/>
    </source>
</evidence>
<dbReference type="Proteomes" id="UP000310158">
    <property type="component" value="Unassembled WGS sequence"/>
</dbReference>
<dbReference type="PANTHER" id="PTHR43625:SF78">
    <property type="entry name" value="PYRIDOXAL REDUCTASE-RELATED"/>
    <property type="match status" value="1"/>
</dbReference>
<dbReference type="Gene3D" id="3.20.20.100">
    <property type="entry name" value="NADP-dependent oxidoreductase domain"/>
    <property type="match status" value="2"/>
</dbReference>
<accession>A0A4S4LVH7</accession>
<dbReference type="InterPro" id="IPR036812">
    <property type="entry name" value="NAD(P)_OxRdtase_dom_sf"/>
</dbReference>
<dbReference type="InterPro" id="IPR023210">
    <property type="entry name" value="NADP_OxRdtase_dom"/>
</dbReference>
<keyword evidence="1" id="KW-0560">Oxidoreductase</keyword>
<dbReference type="GO" id="GO:0005737">
    <property type="term" value="C:cytoplasm"/>
    <property type="evidence" value="ECO:0007669"/>
    <property type="project" value="TreeGrafter"/>
</dbReference>
<dbReference type="OrthoDB" id="37537at2759"/>
<feature type="domain" description="NADP-dependent oxidoreductase" evidence="2">
    <location>
        <begin position="194"/>
        <end position="264"/>
    </location>
</feature>
<dbReference type="PANTHER" id="PTHR43625">
    <property type="entry name" value="AFLATOXIN B1 ALDEHYDE REDUCTASE"/>
    <property type="match status" value="1"/>
</dbReference>
<reference evidence="3 4" key="1">
    <citation type="submission" date="2019-02" db="EMBL/GenBank/DDBJ databases">
        <title>Genome sequencing of the rare red list fungi Bondarzewia mesenterica.</title>
        <authorList>
            <person name="Buettner E."/>
            <person name="Kellner H."/>
        </authorList>
    </citation>
    <scope>NUCLEOTIDE SEQUENCE [LARGE SCALE GENOMIC DNA]</scope>
    <source>
        <strain evidence="3 4">DSM 108281</strain>
    </source>
</reference>
<dbReference type="GO" id="GO:0016491">
    <property type="term" value="F:oxidoreductase activity"/>
    <property type="evidence" value="ECO:0007669"/>
    <property type="project" value="UniProtKB-KW"/>
</dbReference>
<protein>
    <recommendedName>
        <fullName evidence="2">NADP-dependent oxidoreductase domain-containing protein</fullName>
    </recommendedName>
</protein>
<evidence type="ECO:0000313" key="4">
    <source>
        <dbReference type="Proteomes" id="UP000310158"/>
    </source>
</evidence>
<evidence type="ECO:0000256" key="1">
    <source>
        <dbReference type="ARBA" id="ARBA00023002"/>
    </source>
</evidence>
<dbReference type="EMBL" id="SGPL01000152">
    <property type="protein sequence ID" value="THH16554.1"/>
    <property type="molecule type" value="Genomic_DNA"/>
</dbReference>
<name>A0A4S4LVH7_9AGAM</name>
<comment type="caution">
    <text evidence="3">The sequence shown here is derived from an EMBL/GenBank/DDBJ whole genome shotgun (WGS) entry which is preliminary data.</text>
</comment>
<keyword evidence="4" id="KW-1185">Reference proteome</keyword>
<sequence>MLQKTARVVSDVAVAKTGYGLMMMTWKPAPVPDEEAFDAIKAGIGNLLYIDKIYFYYRCYSGEFYGINPLTANLELVARFFEKYLAYADKVFLSVKGSTARAMPGAVGIDCSPENLRRSADRIMEKLRGTKKLDLFQSPRVDPKYSIEKTMKVLWGLVSEGKFDYIGLSECGAETVRRASSAGLVTAVEIEDMKHNFAIVNALKAIADKKGITAAQLCIAWVATLGPQLIPLPGSSNKKRTLENLAGGDIELPDMELAEIHKVLATHTVLGGRYRDEDSNAELLLWG</sequence>
<organism evidence="3 4">
    <name type="scientific">Bondarzewia mesenterica</name>
    <dbReference type="NCBI Taxonomy" id="1095465"/>
    <lineage>
        <taxon>Eukaryota</taxon>
        <taxon>Fungi</taxon>
        <taxon>Dikarya</taxon>
        <taxon>Basidiomycota</taxon>
        <taxon>Agaricomycotina</taxon>
        <taxon>Agaricomycetes</taxon>
        <taxon>Russulales</taxon>
        <taxon>Bondarzewiaceae</taxon>
        <taxon>Bondarzewia</taxon>
    </lineage>
</organism>
<dbReference type="AlphaFoldDB" id="A0A4S4LVH7"/>
<gene>
    <name evidence="3" type="ORF">EW146_g4106</name>
</gene>
<dbReference type="Pfam" id="PF00248">
    <property type="entry name" value="Aldo_ket_red"/>
    <property type="match status" value="2"/>
</dbReference>
<proteinExistence type="predicted"/>
<evidence type="ECO:0000313" key="3">
    <source>
        <dbReference type="EMBL" id="THH16554.1"/>
    </source>
</evidence>